<gene>
    <name evidence="1" type="ORF">T265_15087</name>
</gene>
<evidence type="ECO:0000313" key="1">
    <source>
        <dbReference type="EMBL" id="KER21468.1"/>
    </source>
</evidence>
<feature type="non-terminal residue" evidence="1">
    <location>
        <position position="119"/>
    </location>
</feature>
<dbReference type="RefSeq" id="XP_009174786.1">
    <property type="nucleotide sequence ID" value="XM_009176522.1"/>
</dbReference>
<dbReference type="CTD" id="20329253"/>
<dbReference type="KEGG" id="ovi:T265_15087"/>
<name>A0A074Z382_OPIVI</name>
<dbReference type="Proteomes" id="UP000054324">
    <property type="component" value="Unassembled WGS sequence"/>
</dbReference>
<keyword evidence="2" id="KW-1185">Reference proteome</keyword>
<accession>A0A074Z382</accession>
<proteinExistence type="predicted"/>
<protein>
    <submittedName>
        <fullName evidence="1">Uncharacterized protein</fullName>
    </submittedName>
</protein>
<dbReference type="AlphaFoldDB" id="A0A074Z382"/>
<dbReference type="EMBL" id="KL596965">
    <property type="protein sequence ID" value="KER21468.1"/>
    <property type="molecule type" value="Genomic_DNA"/>
</dbReference>
<dbReference type="Gene3D" id="2.60.40.770">
    <property type="match status" value="1"/>
</dbReference>
<evidence type="ECO:0000313" key="2">
    <source>
        <dbReference type="Proteomes" id="UP000054324"/>
    </source>
</evidence>
<sequence>MKFTTDGDYDTLGGFTGYNYYGKLWFGFGKKIKKFKKCSKLLKFMRSHLTYGLLPTVHFGRSTAVRIKREKHTTLVEDAPAFRQAQYGSLKELTISECSAEPCTLRKGQRISLKMKFTT</sequence>
<reference evidence="1 2" key="1">
    <citation type="submission" date="2013-11" db="EMBL/GenBank/DDBJ databases">
        <title>Opisthorchis viverrini - life in the bile duct.</title>
        <authorList>
            <person name="Young N.D."/>
            <person name="Nagarajan N."/>
            <person name="Lin S.J."/>
            <person name="Korhonen P.K."/>
            <person name="Jex A.R."/>
            <person name="Hall R.S."/>
            <person name="Safavi-Hemami H."/>
            <person name="Kaewkong W."/>
            <person name="Bertrand D."/>
            <person name="Gao S."/>
            <person name="Seet Q."/>
            <person name="Wongkham S."/>
            <person name="Teh B.T."/>
            <person name="Wongkham C."/>
            <person name="Intapan P.M."/>
            <person name="Maleewong W."/>
            <person name="Yang X."/>
            <person name="Hu M."/>
            <person name="Wang Z."/>
            <person name="Hofmann A."/>
            <person name="Sternberg P.W."/>
            <person name="Tan P."/>
            <person name="Wang J."/>
            <person name="Gasser R.B."/>
        </authorList>
    </citation>
    <scope>NUCLEOTIDE SEQUENCE [LARGE SCALE GENOMIC DNA]</scope>
</reference>
<organism evidence="1 2">
    <name type="scientific">Opisthorchis viverrini</name>
    <name type="common">Southeast Asian liver fluke</name>
    <dbReference type="NCBI Taxonomy" id="6198"/>
    <lineage>
        <taxon>Eukaryota</taxon>
        <taxon>Metazoa</taxon>
        <taxon>Spiralia</taxon>
        <taxon>Lophotrochozoa</taxon>
        <taxon>Platyhelminthes</taxon>
        <taxon>Trematoda</taxon>
        <taxon>Digenea</taxon>
        <taxon>Opisthorchiida</taxon>
        <taxon>Opisthorchiata</taxon>
        <taxon>Opisthorchiidae</taxon>
        <taxon>Opisthorchis</taxon>
    </lineage>
</organism>
<dbReference type="GeneID" id="20329253"/>